<dbReference type="AlphaFoldDB" id="A0AAC9IRI8"/>
<sequence length="70" mass="7826">MALGGDGVLFCGGIFIGNGDICMKNDILTREDRLIFTQTKHDRTDRAFLVVIACLIAILVIKQLVIWFSR</sequence>
<protein>
    <submittedName>
        <fullName evidence="2">Uncharacterized protein</fullName>
    </submittedName>
</protein>
<keyword evidence="1" id="KW-1133">Transmembrane helix</keyword>
<gene>
    <name evidence="2" type="ORF">AOC25_06870</name>
</gene>
<reference evidence="2" key="1">
    <citation type="journal article" date="2017" name="Appl. Environ. Microbiol.">
        <title>Microdiversification of a pelagic Polynucleobacter species is mainly driven by acquisition of genomic islands from a partially interspecific gene pool.</title>
        <authorList>
            <person name="Hoetzinger M."/>
            <person name="Hahn M.W."/>
            <person name="Jezberova J."/>
            <person name="Schmidt J."/>
            <person name="Koll U."/>
        </authorList>
    </citation>
    <scope>NUCLEOTIDE SEQUENCE</scope>
    <source>
        <strain evidence="2">MWH-RechtKol4</strain>
    </source>
</reference>
<dbReference type="Proteomes" id="UP000182060">
    <property type="component" value="Chromosome"/>
</dbReference>
<dbReference type="EMBL" id="CP015017">
    <property type="protein sequence ID" value="APC01354.1"/>
    <property type="molecule type" value="Genomic_DNA"/>
</dbReference>
<evidence type="ECO:0000256" key="1">
    <source>
        <dbReference type="SAM" id="Phobius"/>
    </source>
</evidence>
<proteinExistence type="predicted"/>
<organism evidence="2 3">
    <name type="scientific">Polynucleobacter asymbioticus</name>
    <dbReference type="NCBI Taxonomy" id="576611"/>
    <lineage>
        <taxon>Bacteria</taxon>
        <taxon>Pseudomonadati</taxon>
        <taxon>Pseudomonadota</taxon>
        <taxon>Betaproteobacteria</taxon>
        <taxon>Burkholderiales</taxon>
        <taxon>Burkholderiaceae</taxon>
        <taxon>Polynucleobacter</taxon>
    </lineage>
</organism>
<feature type="transmembrane region" description="Helical" evidence="1">
    <location>
        <begin position="47"/>
        <end position="68"/>
    </location>
</feature>
<keyword evidence="1" id="KW-0472">Membrane</keyword>
<accession>A0AAC9IRI8</accession>
<keyword evidence="1" id="KW-0812">Transmembrane</keyword>
<evidence type="ECO:0000313" key="2">
    <source>
        <dbReference type="EMBL" id="APC01354.1"/>
    </source>
</evidence>
<evidence type="ECO:0000313" key="3">
    <source>
        <dbReference type="Proteomes" id="UP000182060"/>
    </source>
</evidence>
<name>A0AAC9IRI8_9BURK</name>